<dbReference type="PROSITE" id="PS50104">
    <property type="entry name" value="TIR"/>
    <property type="match status" value="1"/>
</dbReference>
<keyword evidence="1" id="KW-0433">Leucine-rich repeat</keyword>
<dbReference type="PRINTS" id="PR00364">
    <property type="entry name" value="DISEASERSIST"/>
</dbReference>
<dbReference type="PANTHER" id="PTHR11017:SF357">
    <property type="entry name" value="ADP-RIBOSYL CYCLASE_CYCLIC ADP-RIBOSE HYDROLASE"/>
    <property type="match status" value="1"/>
</dbReference>
<evidence type="ECO:0000313" key="6">
    <source>
        <dbReference type="EMBL" id="KAJ9158898.1"/>
    </source>
</evidence>
<reference evidence="6" key="1">
    <citation type="journal article" date="2023" name="Plant Biotechnol. J.">
        <title>Chromosome-level wild Hevea brasiliensis genome provides new tools for genomic-assisted breeding and valuable loci to elevate rubber yield.</title>
        <authorList>
            <person name="Cheng H."/>
            <person name="Song X."/>
            <person name="Hu Y."/>
            <person name="Wu T."/>
            <person name="Yang Q."/>
            <person name="An Z."/>
            <person name="Feng S."/>
            <person name="Deng Z."/>
            <person name="Wu W."/>
            <person name="Zeng X."/>
            <person name="Tu M."/>
            <person name="Wang X."/>
            <person name="Huang H."/>
        </authorList>
    </citation>
    <scope>NUCLEOTIDE SEQUENCE</scope>
    <source>
        <strain evidence="6">MT/VB/25A 57/8</strain>
    </source>
</reference>
<dbReference type="Gene3D" id="3.80.10.10">
    <property type="entry name" value="Ribonuclease Inhibitor"/>
    <property type="match status" value="2"/>
</dbReference>
<dbReference type="InterPro" id="IPR044974">
    <property type="entry name" value="Disease_R_plants"/>
</dbReference>
<feature type="region of interest" description="Disordered" evidence="4">
    <location>
        <begin position="1048"/>
        <end position="1087"/>
    </location>
</feature>
<keyword evidence="3" id="KW-0611">Plant defense</keyword>
<dbReference type="SMART" id="SM00255">
    <property type="entry name" value="TIR"/>
    <property type="match status" value="1"/>
</dbReference>
<dbReference type="SUPFAM" id="SSF52200">
    <property type="entry name" value="Toll/Interleukin receptor TIR domain"/>
    <property type="match status" value="1"/>
</dbReference>
<dbReference type="InterPro" id="IPR032675">
    <property type="entry name" value="LRR_dom_sf"/>
</dbReference>
<dbReference type="Pfam" id="PF00931">
    <property type="entry name" value="NB-ARC"/>
    <property type="match status" value="1"/>
</dbReference>
<evidence type="ECO:0000256" key="2">
    <source>
        <dbReference type="ARBA" id="ARBA00022737"/>
    </source>
</evidence>
<dbReference type="Pfam" id="PF23282">
    <property type="entry name" value="WHD_ROQ1"/>
    <property type="match status" value="1"/>
</dbReference>
<keyword evidence="7" id="KW-1185">Reference proteome</keyword>
<comment type="caution">
    <text evidence="6">The sequence shown here is derived from an EMBL/GenBank/DDBJ whole genome shotgun (WGS) entry which is preliminary data.</text>
</comment>
<organism evidence="6 7">
    <name type="scientific">Hevea brasiliensis</name>
    <name type="common">Para rubber tree</name>
    <name type="synonym">Siphonia brasiliensis</name>
    <dbReference type="NCBI Taxonomy" id="3981"/>
    <lineage>
        <taxon>Eukaryota</taxon>
        <taxon>Viridiplantae</taxon>
        <taxon>Streptophyta</taxon>
        <taxon>Embryophyta</taxon>
        <taxon>Tracheophyta</taxon>
        <taxon>Spermatophyta</taxon>
        <taxon>Magnoliopsida</taxon>
        <taxon>eudicotyledons</taxon>
        <taxon>Gunneridae</taxon>
        <taxon>Pentapetalae</taxon>
        <taxon>rosids</taxon>
        <taxon>fabids</taxon>
        <taxon>Malpighiales</taxon>
        <taxon>Euphorbiaceae</taxon>
        <taxon>Crotonoideae</taxon>
        <taxon>Micrandreae</taxon>
        <taxon>Hevea</taxon>
    </lineage>
</organism>
<accession>A0ABQ9L556</accession>
<feature type="compositionally biased region" description="Polar residues" evidence="4">
    <location>
        <begin position="1077"/>
        <end position="1087"/>
    </location>
</feature>
<evidence type="ECO:0000256" key="1">
    <source>
        <dbReference type="ARBA" id="ARBA00022614"/>
    </source>
</evidence>
<dbReference type="InterPro" id="IPR058546">
    <property type="entry name" value="RPS4B/Roq1-like_LRR"/>
</dbReference>
<evidence type="ECO:0000259" key="5">
    <source>
        <dbReference type="PROSITE" id="PS50104"/>
    </source>
</evidence>
<dbReference type="InterPro" id="IPR011713">
    <property type="entry name" value="Leu-rich_rpt_3"/>
</dbReference>
<proteinExistence type="predicted"/>
<gene>
    <name evidence="6" type="ORF">P3X46_024441</name>
</gene>
<dbReference type="Gene3D" id="3.40.50.300">
    <property type="entry name" value="P-loop containing nucleotide triphosphate hydrolases"/>
    <property type="match status" value="1"/>
</dbReference>
<dbReference type="Gene3D" id="3.40.50.10140">
    <property type="entry name" value="Toll/interleukin-1 receptor homology (TIR) domain"/>
    <property type="match status" value="1"/>
</dbReference>
<name>A0ABQ9L556_HEVBR</name>
<dbReference type="SUPFAM" id="SSF52540">
    <property type="entry name" value="P-loop containing nucleoside triphosphate hydrolases"/>
    <property type="match status" value="1"/>
</dbReference>
<dbReference type="InterPro" id="IPR000157">
    <property type="entry name" value="TIR_dom"/>
</dbReference>
<dbReference type="Pfam" id="PF07725">
    <property type="entry name" value="LRR_3"/>
    <property type="match status" value="1"/>
</dbReference>
<dbReference type="Pfam" id="PF01582">
    <property type="entry name" value="TIR"/>
    <property type="match status" value="1"/>
</dbReference>
<protein>
    <recommendedName>
        <fullName evidence="5">TIR domain-containing protein</fullName>
    </recommendedName>
</protein>
<keyword evidence="2" id="KW-0677">Repeat</keyword>
<dbReference type="InterPro" id="IPR042197">
    <property type="entry name" value="Apaf_helical"/>
</dbReference>
<dbReference type="Pfam" id="PF23286">
    <property type="entry name" value="LRR_13"/>
    <property type="match status" value="1"/>
</dbReference>
<dbReference type="InterPro" id="IPR002182">
    <property type="entry name" value="NB-ARC"/>
</dbReference>
<dbReference type="Proteomes" id="UP001174677">
    <property type="component" value="Chromosome 14"/>
</dbReference>
<dbReference type="EMBL" id="JARPOI010000014">
    <property type="protein sequence ID" value="KAJ9158898.1"/>
    <property type="molecule type" value="Genomic_DNA"/>
</dbReference>
<dbReference type="InterPro" id="IPR027417">
    <property type="entry name" value="P-loop_NTPase"/>
</dbReference>
<feature type="domain" description="TIR" evidence="5">
    <location>
        <begin position="13"/>
        <end position="179"/>
    </location>
</feature>
<evidence type="ECO:0000313" key="7">
    <source>
        <dbReference type="Proteomes" id="UP001174677"/>
    </source>
</evidence>
<sequence length="1087" mass="123156">MASTSSTPPDQCKKWDAFISFRGKDIRKDFLSHLLKALFGKQIKAFLDENLDKGKEISSSLFETIEESYISVVIFSENYAESPWCLDELVKILQCKKTLGQIVLPVFYRVDPTDIQELRGNFGEAFSQAQHGEEVKKVEEWGHALKEISNLAGWDSQSRNIKSESELVEEIVNVVLEKLNHIFKGNYENDDLVGIESRVKKMEELLFSESINNKRVVGIWGMGGIGKTTLAEEVFHRIKAKFESHCFVANVREEITKQTSNALRDKIFCQLLGEKDGYIGTPRLGDFTRTRLQSKKVLLIFDDVDDSYVLKGLGGNRDWYNKGSRIIITSRDRQTLINVCLEEHIYEVKELIDHEALHLFSLYAFKQDHPKEGYEKLSEIAIRYAQGNPLALRVLGSNLYSKGIEDWESELKKLKEIPDLNIQKVLRISYDNLDRYQKSIFLDIACFFKGEPRGRVEGILDACGLSARSTIGRLIDKSLITISSSNYVGMHDLLQQMGKEIAYEESKQPGASIRLWNYNDICRVLSTEMGTQNVESILLNMYEAKDNLVLSSTAFKKMYTLRFLKFFNVSNSGQGQVLLPSGLEFLPEGLRYLYWDRYPSKYLPLKGCTKYLVELHMPSSNLKELWNGDEARVTDLGNLRLLDLSHSFELTRVPDLSSVPNLEFLRLSRCLSLIEIPSSIGELKCLKELNLSVCSKLHSIPRSICNLKSLTLLDISCCRNVNGLPENIGNLELLQKLEISSSRIKALPSSINQLKNLASLVCSGCEGLTLPPLTGLSCLLDMELGYCGILEIPQNLGCLVSLRSLYLNESNFESIPASIKQLSQLEILSLDGCKRLKLLPELPCLKLLRASGCTSLESASTSFLFTEHEVKDGTATFLEFRNCINLEKEKVMEDVLETHLLKDEIVELCIPGDEVPQRMRYKNQSGSSISFTLDKPNLIGVSLCLVFDPKNHYVSPGRLICKAQFIDKSGHNSKNSNFDFIYSWAVHGLGSKHVCLWNKLFYMEGSFVRASFQFCLDKYPSSLKCVGPYTEGIIKCGVHPIYVQDNGGCRDKKRSRNQEDEEEEPSPLRLKQDQKPYNRTTTTAESY</sequence>
<dbReference type="InterPro" id="IPR035897">
    <property type="entry name" value="Toll_tir_struct_dom_sf"/>
</dbReference>
<dbReference type="InterPro" id="IPR058192">
    <property type="entry name" value="WHD_ROQ1-like"/>
</dbReference>
<evidence type="ECO:0000256" key="4">
    <source>
        <dbReference type="SAM" id="MobiDB-lite"/>
    </source>
</evidence>
<evidence type="ECO:0000256" key="3">
    <source>
        <dbReference type="ARBA" id="ARBA00022821"/>
    </source>
</evidence>
<dbReference type="PANTHER" id="PTHR11017">
    <property type="entry name" value="LEUCINE-RICH REPEAT-CONTAINING PROTEIN"/>
    <property type="match status" value="1"/>
</dbReference>
<dbReference type="Gene3D" id="1.10.8.430">
    <property type="entry name" value="Helical domain of apoptotic protease-activating factors"/>
    <property type="match status" value="1"/>
</dbReference>
<dbReference type="SUPFAM" id="SSF52058">
    <property type="entry name" value="L domain-like"/>
    <property type="match status" value="1"/>
</dbReference>